<dbReference type="Gene3D" id="1.10.533.10">
    <property type="entry name" value="Death Domain, Fas"/>
    <property type="match status" value="1"/>
</dbReference>
<dbReference type="OrthoDB" id="10004338at2759"/>
<gene>
    <name evidence="1" type="ORF">CAPTEDRAFT_206897</name>
</gene>
<dbReference type="HOGENOM" id="CLU_109084_0_0_1"/>
<proteinExistence type="predicted"/>
<dbReference type="SUPFAM" id="SSF47986">
    <property type="entry name" value="DEATH domain"/>
    <property type="match status" value="1"/>
</dbReference>
<reference evidence="2" key="3">
    <citation type="submission" date="2015-06" db="UniProtKB">
        <authorList>
            <consortium name="EnsemblMetazoa"/>
        </authorList>
    </citation>
    <scope>IDENTIFICATION</scope>
</reference>
<evidence type="ECO:0000313" key="3">
    <source>
        <dbReference type="Proteomes" id="UP000014760"/>
    </source>
</evidence>
<organism evidence="1">
    <name type="scientific">Capitella teleta</name>
    <name type="common">Polychaete worm</name>
    <dbReference type="NCBI Taxonomy" id="283909"/>
    <lineage>
        <taxon>Eukaryota</taxon>
        <taxon>Metazoa</taxon>
        <taxon>Spiralia</taxon>
        <taxon>Lophotrochozoa</taxon>
        <taxon>Annelida</taxon>
        <taxon>Polychaeta</taxon>
        <taxon>Sedentaria</taxon>
        <taxon>Scolecida</taxon>
        <taxon>Capitellidae</taxon>
        <taxon>Capitella</taxon>
    </lineage>
</organism>
<reference evidence="3" key="1">
    <citation type="submission" date="2012-12" db="EMBL/GenBank/DDBJ databases">
        <authorList>
            <person name="Hellsten U."/>
            <person name="Grimwood J."/>
            <person name="Chapman J.A."/>
            <person name="Shapiro H."/>
            <person name="Aerts A."/>
            <person name="Otillar R.P."/>
            <person name="Terry A.Y."/>
            <person name="Boore J.L."/>
            <person name="Simakov O."/>
            <person name="Marletaz F."/>
            <person name="Cho S.-J."/>
            <person name="Edsinger-Gonzales E."/>
            <person name="Havlak P."/>
            <person name="Kuo D.-H."/>
            <person name="Larsson T."/>
            <person name="Lv J."/>
            <person name="Arendt D."/>
            <person name="Savage R."/>
            <person name="Osoegawa K."/>
            <person name="de Jong P."/>
            <person name="Lindberg D.R."/>
            <person name="Seaver E.C."/>
            <person name="Weisblat D.A."/>
            <person name="Putnam N.H."/>
            <person name="Grigoriev I.V."/>
            <person name="Rokhsar D.S."/>
        </authorList>
    </citation>
    <scope>NUCLEOTIDE SEQUENCE</scope>
    <source>
        <strain evidence="3">I ESC-2004</strain>
    </source>
</reference>
<accession>R7UGN6</accession>
<dbReference type="EMBL" id="AMQN01007915">
    <property type="status" value="NOT_ANNOTATED_CDS"/>
    <property type="molecule type" value="Genomic_DNA"/>
</dbReference>
<keyword evidence="3" id="KW-1185">Reference proteome</keyword>
<dbReference type="CDD" id="cd01671">
    <property type="entry name" value="CARD"/>
    <property type="match status" value="1"/>
</dbReference>
<sequence length="138" mass="15576">MGHRTMLKHQPHTAATESIGSQLICSQLNRSPYQQVGELLDHLAKRTDRDCEAFCECLEADNQGHVVSEILCHGAQSSSNEAIKYRFLFLNVCQQLRILYESRFEDIATGPEWASEFALDSAKFYISLHLQKGETATT</sequence>
<dbReference type="Proteomes" id="UP000014760">
    <property type="component" value="Unassembled WGS sequence"/>
</dbReference>
<name>R7UGN6_CAPTE</name>
<dbReference type="InterPro" id="IPR011029">
    <property type="entry name" value="DEATH-like_dom_sf"/>
</dbReference>
<dbReference type="EnsemblMetazoa" id="CapteT206897">
    <property type="protein sequence ID" value="CapteP206897"/>
    <property type="gene ID" value="CapteG206897"/>
</dbReference>
<protein>
    <submittedName>
        <fullName evidence="1 2">Uncharacterized protein</fullName>
    </submittedName>
</protein>
<dbReference type="AlphaFoldDB" id="R7UGN6"/>
<dbReference type="EMBL" id="KB301692">
    <property type="protein sequence ID" value="ELU05268.1"/>
    <property type="molecule type" value="Genomic_DNA"/>
</dbReference>
<evidence type="ECO:0000313" key="2">
    <source>
        <dbReference type="EnsemblMetazoa" id="CapteP206897"/>
    </source>
</evidence>
<evidence type="ECO:0000313" key="1">
    <source>
        <dbReference type="EMBL" id="ELU05268.1"/>
    </source>
</evidence>
<reference evidence="1 3" key="2">
    <citation type="journal article" date="2013" name="Nature">
        <title>Insights into bilaterian evolution from three spiralian genomes.</title>
        <authorList>
            <person name="Simakov O."/>
            <person name="Marletaz F."/>
            <person name="Cho S.J."/>
            <person name="Edsinger-Gonzales E."/>
            <person name="Havlak P."/>
            <person name="Hellsten U."/>
            <person name="Kuo D.H."/>
            <person name="Larsson T."/>
            <person name="Lv J."/>
            <person name="Arendt D."/>
            <person name="Savage R."/>
            <person name="Osoegawa K."/>
            <person name="de Jong P."/>
            <person name="Grimwood J."/>
            <person name="Chapman J.A."/>
            <person name="Shapiro H."/>
            <person name="Aerts A."/>
            <person name="Otillar R.P."/>
            <person name="Terry A.Y."/>
            <person name="Boore J.L."/>
            <person name="Grigoriev I.V."/>
            <person name="Lindberg D.R."/>
            <person name="Seaver E.C."/>
            <person name="Weisblat D.A."/>
            <person name="Putnam N.H."/>
            <person name="Rokhsar D.S."/>
        </authorList>
    </citation>
    <scope>NUCLEOTIDE SEQUENCE</scope>
    <source>
        <strain evidence="1 3">I ESC-2004</strain>
    </source>
</reference>